<evidence type="ECO:0000313" key="1">
    <source>
        <dbReference type="EMBL" id="CAK0880875.1"/>
    </source>
</evidence>
<sequence>MPAAKQRRISEETRAVYVPLAERLGIHIWKREFEELCCRYLNGYAYDLAVRHNEQTAEARGRGLRYIRQYFSTLIMDKMEEGAIQKVEMDEEPLHTQLRRWATHSSSAPPAPVPRMRVIARDRETCWSCLGQIHRLLPPMPGRLRDYISSPKDRTCT</sequence>
<comment type="caution">
    <text evidence="1">The sequence shown here is derived from an EMBL/GenBank/DDBJ whole genome shotgun (WGS) entry which is preliminary data.</text>
</comment>
<protein>
    <submittedName>
        <fullName evidence="1">Uncharacterized protein</fullName>
    </submittedName>
</protein>
<dbReference type="Gene3D" id="1.10.3210.10">
    <property type="entry name" value="Hypothetical protein af1432"/>
    <property type="match status" value="1"/>
</dbReference>
<organism evidence="1 2">
    <name type="scientific">Prorocentrum cordatum</name>
    <dbReference type="NCBI Taxonomy" id="2364126"/>
    <lineage>
        <taxon>Eukaryota</taxon>
        <taxon>Sar</taxon>
        <taxon>Alveolata</taxon>
        <taxon>Dinophyceae</taxon>
        <taxon>Prorocentrales</taxon>
        <taxon>Prorocentraceae</taxon>
        <taxon>Prorocentrum</taxon>
    </lineage>
</organism>
<dbReference type="EMBL" id="CAUYUJ010018128">
    <property type="protein sequence ID" value="CAK0880875.1"/>
    <property type="molecule type" value="Genomic_DNA"/>
</dbReference>
<accession>A0ABN9W803</accession>
<name>A0ABN9W803_9DINO</name>
<dbReference type="PANTHER" id="PTHR21262">
    <property type="entry name" value="GUANOSINE-3',5'-BIS DIPHOSPHATE 3'-PYROPHOSPHOHYDROLASE"/>
    <property type="match status" value="1"/>
</dbReference>
<dbReference type="Gene3D" id="3.30.460.10">
    <property type="entry name" value="Beta Polymerase, domain 2"/>
    <property type="match status" value="1"/>
</dbReference>
<dbReference type="InterPro" id="IPR043519">
    <property type="entry name" value="NT_sf"/>
</dbReference>
<dbReference type="SUPFAM" id="SSF109604">
    <property type="entry name" value="HD-domain/PDEase-like"/>
    <property type="match status" value="1"/>
</dbReference>
<dbReference type="PANTHER" id="PTHR21262:SF31">
    <property type="entry name" value="GTP PYROPHOSPHOKINASE"/>
    <property type="match status" value="1"/>
</dbReference>
<keyword evidence="2" id="KW-1185">Reference proteome</keyword>
<evidence type="ECO:0000313" key="2">
    <source>
        <dbReference type="Proteomes" id="UP001189429"/>
    </source>
</evidence>
<reference evidence="1" key="1">
    <citation type="submission" date="2023-10" db="EMBL/GenBank/DDBJ databases">
        <authorList>
            <person name="Chen Y."/>
            <person name="Shah S."/>
            <person name="Dougan E. K."/>
            <person name="Thang M."/>
            <person name="Chan C."/>
        </authorList>
    </citation>
    <scope>NUCLEOTIDE SEQUENCE [LARGE SCALE GENOMIC DNA]</scope>
</reference>
<gene>
    <name evidence="1" type="ORF">PCOR1329_LOCUS63897</name>
</gene>
<dbReference type="SUPFAM" id="SSF81301">
    <property type="entry name" value="Nucleotidyltransferase"/>
    <property type="match status" value="1"/>
</dbReference>
<proteinExistence type="predicted"/>
<dbReference type="Proteomes" id="UP001189429">
    <property type="component" value="Unassembled WGS sequence"/>
</dbReference>